<evidence type="ECO:0000313" key="2">
    <source>
        <dbReference type="EMBL" id="PRY36287.1"/>
    </source>
</evidence>
<keyword evidence="1" id="KW-1133">Transmembrane helix</keyword>
<feature type="transmembrane region" description="Helical" evidence="1">
    <location>
        <begin position="74"/>
        <end position="97"/>
    </location>
</feature>
<keyword evidence="3" id="KW-1185">Reference proteome</keyword>
<evidence type="ECO:0000313" key="3">
    <source>
        <dbReference type="Proteomes" id="UP000239494"/>
    </source>
</evidence>
<feature type="transmembrane region" description="Helical" evidence="1">
    <location>
        <begin position="176"/>
        <end position="194"/>
    </location>
</feature>
<comment type="caution">
    <text evidence="2">The sequence shown here is derived from an EMBL/GenBank/DDBJ whole genome shotgun (WGS) entry which is preliminary data.</text>
</comment>
<sequence>MTTPRQTAAAFAATGLLFLAYPLVRPYVDETTMAGALSFATGSWITAHLAAVLGFILLPLALQGLHVGRTAHLTTYLGVGLTLPYYGAEVFGLHAIGQRIATDHDLGLLTMVDAIRYTPAAATMFVLGLALIAVGTITAAVDVHRSGHLPRWSAVPLATGFALFIPQFFTPAPFRIAHGVLIAAGCAWLAVELLREPAPTATRS</sequence>
<organism evidence="2 3">
    <name type="scientific">Umezawaea tangerina</name>
    <dbReference type="NCBI Taxonomy" id="84725"/>
    <lineage>
        <taxon>Bacteria</taxon>
        <taxon>Bacillati</taxon>
        <taxon>Actinomycetota</taxon>
        <taxon>Actinomycetes</taxon>
        <taxon>Pseudonocardiales</taxon>
        <taxon>Pseudonocardiaceae</taxon>
        <taxon>Umezawaea</taxon>
    </lineage>
</organism>
<dbReference type="Proteomes" id="UP000239494">
    <property type="component" value="Unassembled WGS sequence"/>
</dbReference>
<feature type="transmembrane region" description="Helical" evidence="1">
    <location>
        <begin position="7"/>
        <end position="24"/>
    </location>
</feature>
<feature type="transmembrane region" description="Helical" evidence="1">
    <location>
        <begin position="44"/>
        <end position="62"/>
    </location>
</feature>
<accession>A0A2T0SS97</accession>
<protein>
    <submittedName>
        <fullName evidence="2">Uncharacterized protein</fullName>
    </submittedName>
</protein>
<feature type="transmembrane region" description="Helical" evidence="1">
    <location>
        <begin position="152"/>
        <end position="170"/>
    </location>
</feature>
<name>A0A2T0SS97_9PSEU</name>
<feature type="transmembrane region" description="Helical" evidence="1">
    <location>
        <begin position="117"/>
        <end position="140"/>
    </location>
</feature>
<proteinExistence type="predicted"/>
<dbReference type="EMBL" id="PVTF01000012">
    <property type="protein sequence ID" value="PRY36287.1"/>
    <property type="molecule type" value="Genomic_DNA"/>
</dbReference>
<gene>
    <name evidence="2" type="ORF">CLV43_112214</name>
</gene>
<evidence type="ECO:0000256" key="1">
    <source>
        <dbReference type="SAM" id="Phobius"/>
    </source>
</evidence>
<dbReference type="RefSeq" id="WP_106192832.1">
    <property type="nucleotide sequence ID" value="NZ_PVTF01000012.1"/>
</dbReference>
<reference evidence="2 3" key="1">
    <citation type="submission" date="2018-03" db="EMBL/GenBank/DDBJ databases">
        <title>Genomic Encyclopedia of Archaeal and Bacterial Type Strains, Phase II (KMG-II): from individual species to whole genera.</title>
        <authorList>
            <person name="Goeker M."/>
        </authorList>
    </citation>
    <scope>NUCLEOTIDE SEQUENCE [LARGE SCALE GENOMIC DNA]</scope>
    <source>
        <strain evidence="2 3">DSM 44720</strain>
    </source>
</reference>
<dbReference type="OrthoDB" id="8224664at2"/>
<dbReference type="AlphaFoldDB" id="A0A2T0SS97"/>
<keyword evidence="1" id="KW-0472">Membrane</keyword>
<keyword evidence="1" id="KW-0812">Transmembrane</keyword>